<proteinExistence type="predicted"/>
<dbReference type="WBParaSite" id="ALUE_0000247001-mRNA-1">
    <property type="protein sequence ID" value="ALUE_0000247001-mRNA-1"/>
    <property type="gene ID" value="ALUE_0000247001"/>
</dbReference>
<accession>A0A0M3HLS5</accession>
<dbReference type="Proteomes" id="UP000036681">
    <property type="component" value="Unplaced"/>
</dbReference>
<keyword evidence="1" id="KW-1185">Reference proteome</keyword>
<reference evidence="2" key="1">
    <citation type="submission" date="2017-02" db="UniProtKB">
        <authorList>
            <consortium name="WormBaseParasite"/>
        </authorList>
    </citation>
    <scope>IDENTIFICATION</scope>
</reference>
<dbReference type="AlphaFoldDB" id="A0A0M3HLS5"/>
<sequence length="65" mass="7341">MCIAKRSTYCVQQGSKGISTSRIYDRQHGQHVQPTHFLRNSGMNDARVTKFNFIKESGTNMSMGC</sequence>
<name>A0A0M3HLS5_ASCLU</name>
<evidence type="ECO:0000313" key="1">
    <source>
        <dbReference type="Proteomes" id="UP000036681"/>
    </source>
</evidence>
<organism evidence="1 2">
    <name type="scientific">Ascaris lumbricoides</name>
    <name type="common">Giant roundworm</name>
    <dbReference type="NCBI Taxonomy" id="6252"/>
    <lineage>
        <taxon>Eukaryota</taxon>
        <taxon>Metazoa</taxon>
        <taxon>Ecdysozoa</taxon>
        <taxon>Nematoda</taxon>
        <taxon>Chromadorea</taxon>
        <taxon>Rhabditida</taxon>
        <taxon>Spirurina</taxon>
        <taxon>Ascaridomorpha</taxon>
        <taxon>Ascaridoidea</taxon>
        <taxon>Ascarididae</taxon>
        <taxon>Ascaris</taxon>
    </lineage>
</organism>
<evidence type="ECO:0000313" key="2">
    <source>
        <dbReference type="WBParaSite" id="ALUE_0000247001-mRNA-1"/>
    </source>
</evidence>
<protein>
    <submittedName>
        <fullName evidence="2">Uncharacterized protein</fullName>
    </submittedName>
</protein>